<dbReference type="InterPro" id="IPR001888">
    <property type="entry name" value="Transposase_1"/>
</dbReference>
<feature type="transmembrane region" description="Helical" evidence="6">
    <location>
        <begin position="199"/>
        <end position="222"/>
    </location>
</feature>
<dbReference type="Gene3D" id="3.30.420.10">
    <property type="entry name" value="Ribonuclease H-like superfamily/Ribonuclease H"/>
    <property type="match status" value="1"/>
</dbReference>
<evidence type="ECO:0000313" key="7">
    <source>
        <dbReference type="EMBL" id="CAG9794686.1"/>
    </source>
</evidence>
<sequence length="480" mass="53372">MKDVLGENAPSYATIKNWVAEFKRGHTSTQDEHLPGRPKSATTPEISNTTDFLRRFVTTDETWVHHYIPESKIQSKQWTEKGSPAPKKAKAVKSVGKVMASVFWNSKGILMIDYLPKGQNINGEYYADLLDKLQVCIPQKFLGGQRFENNSEVMSAVDSYFEGLEENHFRDGIKALEHRWMKCIALQELKDPVRNLPRAIAISCTLVTVVYTFTNIAFYTTLSPTEVLGSAAVAVTFAERLFGWFALSIPLFVAASTFGAVNGVLLTSSRERDTAIALYSAVPLAERIKHYYNAVSTPKQSQAMYSVVLRGRGAGADAGDADDGVAARHARARGAGRGAAVAALPHRLRHLRAHQLRRIRHMGSLLLSIGAAVLCLPVLRYTQPNLERPIKVNLFFPDEKKCEPSSSLDIKAPPARQPPGGFIILSIFSGRSVAVDLLRWSAVAHRRRRPAAKRLFYRFFTRVFVLSVKISLVKIVFSFV</sequence>
<dbReference type="OrthoDB" id="616263at2759"/>
<dbReference type="GO" id="GO:0003676">
    <property type="term" value="F:nucleic acid binding"/>
    <property type="evidence" value="ECO:0007669"/>
    <property type="project" value="InterPro"/>
</dbReference>
<reference evidence="7" key="1">
    <citation type="submission" date="2021-12" db="EMBL/GenBank/DDBJ databases">
        <authorList>
            <person name="King R."/>
        </authorList>
    </citation>
    <scope>NUCLEOTIDE SEQUENCE</scope>
</reference>
<dbReference type="GO" id="GO:0022857">
    <property type="term" value="F:transmembrane transporter activity"/>
    <property type="evidence" value="ECO:0007669"/>
    <property type="project" value="InterPro"/>
</dbReference>
<gene>
    <name evidence="7" type="ORF">DIATSA_LOCUS12039</name>
</gene>
<proteinExistence type="predicted"/>
<keyword evidence="8" id="KW-1185">Reference proteome</keyword>
<keyword evidence="4 6" id="KW-0472">Membrane</keyword>
<evidence type="ECO:0000256" key="4">
    <source>
        <dbReference type="ARBA" id="ARBA00023136"/>
    </source>
</evidence>
<dbReference type="AlphaFoldDB" id="A0A9N9RDI0"/>
<evidence type="ECO:0000256" key="5">
    <source>
        <dbReference type="SAM" id="MobiDB-lite"/>
    </source>
</evidence>
<dbReference type="Proteomes" id="UP001153714">
    <property type="component" value="Chromosome 7"/>
</dbReference>
<feature type="transmembrane region" description="Helical" evidence="6">
    <location>
        <begin position="242"/>
        <end position="266"/>
    </location>
</feature>
<feature type="region of interest" description="Disordered" evidence="5">
    <location>
        <begin position="26"/>
        <end position="45"/>
    </location>
</feature>
<dbReference type="InterPro" id="IPR036397">
    <property type="entry name" value="RNaseH_sf"/>
</dbReference>
<organism evidence="7 8">
    <name type="scientific">Diatraea saccharalis</name>
    <name type="common">sugarcane borer</name>
    <dbReference type="NCBI Taxonomy" id="40085"/>
    <lineage>
        <taxon>Eukaryota</taxon>
        <taxon>Metazoa</taxon>
        <taxon>Ecdysozoa</taxon>
        <taxon>Arthropoda</taxon>
        <taxon>Hexapoda</taxon>
        <taxon>Insecta</taxon>
        <taxon>Pterygota</taxon>
        <taxon>Neoptera</taxon>
        <taxon>Endopterygota</taxon>
        <taxon>Lepidoptera</taxon>
        <taxon>Glossata</taxon>
        <taxon>Ditrysia</taxon>
        <taxon>Pyraloidea</taxon>
        <taxon>Crambidae</taxon>
        <taxon>Crambinae</taxon>
        <taxon>Diatraea</taxon>
    </lineage>
</organism>
<keyword evidence="3 6" id="KW-1133">Transmembrane helix</keyword>
<dbReference type="EMBL" id="OU893338">
    <property type="protein sequence ID" value="CAG9794686.1"/>
    <property type="molecule type" value="Genomic_DNA"/>
</dbReference>
<feature type="transmembrane region" description="Helical" evidence="6">
    <location>
        <begin position="359"/>
        <end position="379"/>
    </location>
</feature>
<evidence type="ECO:0000256" key="1">
    <source>
        <dbReference type="ARBA" id="ARBA00004141"/>
    </source>
</evidence>
<dbReference type="InterPro" id="IPR052709">
    <property type="entry name" value="Transposase-MT_Hybrid"/>
</dbReference>
<protein>
    <submittedName>
        <fullName evidence="7">Uncharacterized protein</fullName>
    </submittedName>
</protein>
<dbReference type="Gene3D" id="1.20.1740.10">
    <property type="entry name" value="Amino acid/polyamine transporter I"/>
    <property type="match status" value="1"/>
</dbReference>
<dbReference type="InterPro" id="IPR002293">
    <property type="entry name" value="AA/rel_permease1"/>
</dbReference>
<dbReference type="Pfam" id="PF01359">
    <property type="entry name" value="Transposase_1"/>
    <property type="match status" value="1"/>
</dbReference>
<evidence type="ECO:0000256" key="6">
    <source>
        <dbReference type="SAM" id="Phobius"/>
    </source>
</evidence>
<accession>A0A9N9RDI0</accession>
<name>A0A9N9RDI0_9NEOP</name>
<comment type="subcellular location">
    <subcellularLocation>
        <location evidence="1">Membrane</location>
        <topology evidence="1">Multi-pass membrane protein</topology>
    </subcellularLocation>
</comment>
<feature type="transmembrane region" description="Helical" evidence="6">
    <location>
        <begin position="420"/>
        <end position="438"/>
    </location>
</feature>
<feature type="transmembrane region" description="Helical" evidence="6">
    <location>
        <begin position="459"/>
        <end position="479"/>
    </location>
</feature>
<keyword evidence="2 6" id="KW-0812">Transmembrane</keyword>
<evidence type="ECO:0000256" key="2">
    <source>
        <dbReference type="ARBA" id="ARBA00022692"/>
    </source>
</evidence>
<dbReference type="GO" id="GO:0016020">
    <property type="term" value="C:membrane"/>
    <property type="evidence" value="ECO:0007669"/>
    <property type="project" value="UniProtKB-SubCell"/>
</dbReference>
<dbReference type="Pfam" id="PF13520">
    <property type="entry name" value="AA_permease_2"/>
    <property type="match status" value="1"/>
</dbReference>
<evidence type="ECO:0000256" key="3">
    <source>
        <dbReference type="ARBA" id="ARBA00022989"/>
    </source>
</evidence>
<reference evidence="7" key="2">
    <citation type="submission" date="2022-10" db="EMBL/GenBank/DDBJ databases">
        <authorList>
            <consortium name="ENA_rothamsted_submissions"/>
            <consortium name="culmorum"/>
            <person name="King R."/>
        </authorList>
    </citation>
    <scope>NUCLEOTIDE SEQUENCE</scope>
</reference>
<dbReference type="PANTHER" id="PTHR46060:SF1">
    <property type="entry name" value="MARINER MOS1 TRANSPOSASE-LIKE PROTEIN"/>
    <property type="match status" value="1"/>
</dbReference>
<feature type="compositionally biased region" description="Basic and acidic residues" evidence="5">
    <location>
        <begin position="26"/>
        <end position="35"/>
    </location>
</feature>
<evidence type="ECO:0000313" key="8">
    <source>
        <dbReference type="Proteomes" id="UP001153714"/>
    </source>
</evidence>
<dbReference type="PANTHER" id="PTHR46060">
    <property type="entry name" value="MARINER MOS1 TRANSPOSASE-LIKE PROTEIN"/>
    <property type="match status" value="1"/>
</dbReference>